<feature type="transmembrane region" description="Helical" evidence="8">
    <location>
        <begin position="91"/>
        <end position="118"/>
    </location>
</feature>
<dbReference type="PROSITE" id="PS50262">
    <property type="entry name" value="G_PROTEIN_RECEP_F1_2"/>
    <property type="match status" value="1"/>
</dbReference>
<dbReference type="SUPFAM" id="SSF81321">
    <property type="entry name" value="Family A G protein-coupled receptor-like"/>
    <property type="match status" value="1"/>
</dbReference>
<feature type="domain" description="G-protein coupled receptors family 1 profile" evidence="9">
    <location>
        <begin position="41"/>
        <end position="299"/>
    </location>
</feature>
<keyword evidence="5 8" id="KW-1133">Transmembrane helix</keyword>
<comment type="function">
    <text evidence="1">Receptor for thyrotropin-releasing hormone (TRH). Upon ligand binding, this G-protein-coupled receptor triggers activation of the phosphatidylinositol (IP3)-calcium-protein kinase C (PKC) pathway.</text>
</comment>
<dbReference type="InterPro" id="IPR017452">
    <property type="entry name" value="GPCR_Rhodpsn_7TM"/>
</dbReference>
<dbReference type="Pfam" id="PF00001">
    <property type="entry name" value="7tm_1"/>
    <property type="match status" value="1"/>
</dbReference>
<feature type="transmembrane region" description="Helical" evidence="8">
    <location>
        <begin position="248"/>
        <end position="269"/>
    </location>
</feature>
<dbReference type="GO" id="GO:0004997">
    <property type="term" value="F:thyrotropin-releasing hormone receptor activity"/>
    <property type="evidence" value="ECO:0007669"/>
    <property type="project" value="InterPro"/>
</dbReference>
<feature type="transmembrane region" description="Helical" evidence="8">
    <location>
        <begin position="183"/>
        <end position="206"/>
    </location>
</feature>
<accession>A0A9X0A8J2</accession>
<dbReference type="OrthoDB" id="10036964at2759"/>
<dbReference type="InterPro" id="IPR002120">
    <property type="entry name" value="TRH_rcpt_1"/>
</dbReference>
<dbReference type="Gene3D" id="1.20.1070.10">
    <property type="entry name" value="Rhodopsin 7-helix transmembrane proteins"/>
    <property type="match status" value="1"/>
</dbReference>
<gene>
    <name evidence="10" type="ORF">OS493_006534</name>
</gene>
<dbReference type="InterPro" id="IPR000276">
    <property type="entry name" value="GPCR_Rhodpsn"/>
</dbReference>
<dbReference type="PRINTS" id="PR00237">
    <property type="entry name" value="GPCRRHODOPSN"/>
</dbReference>
<evidence type="ECO:0000256" key="1">
    <source>
        <dbReference type="ARBA" id="ARBA00004100"/>
    </source>
</evidence>
<evidence type="ECO:0000256" key="6">
    <source>
        <dbReference type="ARBA" id="ARBA00023136"/>
    </source>
</evidence>
<reference evidence="10" key="1">
    <citation type="submission" date="2023-01" db="EMBL/GenBank/DDBJ databases">
        <title>Genome assembly of the deep-sea coral Lophelia pertusa.</title>
        <authorList>
            <person name="Herrera S."/>
            <person name="Cordes E."/>
        </authorList>
    </citation>
    <scope>NUCLEOTIDE SEQUENCE</scope>
    <source>
        <strain evidence="10">USNM1676648</strain>
        <tissue evidence="10">Polyp</tissue>
    </source>
</reference>
<evidence type="ECO:0000259" key="9">
    <source>
        <dbReference type="PROSITE" id="PS50262"/>
    </source>
</evidence>
<keyword evidence="11" id="KW-1185">Reference proteome</keyword>
<feature type="transmembrane region" description="Helical" evidence="8">
    <location>
        <begin position="281"/>
        <end position="299"/>
    </location>
</feature>
<evidence type="ECO:0000256" key="4">
    <source>
        <dbReference type="ARBA" id="ARBA00022692"/>
    </source>
</evidence>
<sequence length="355" mass="39581">MSLAPSNFSMNATTSVPTAPFQVSPTLGLVVEVVIIFLVCGHFLIVTTLALYKPWNIADLLLFSLSVADVLNAVIPLQMLNLVNNFIGPHLWTRASCAVFVILTYTFRIASVCTISLISGDRAVLLTRPLQHHVIVTIGRVKKAVLAIWLFSVFMAILPFIGVGHPGYRDGFCFYQLSNFGVAYGYIIESIGIIQLIIVLVCFIAIKLSSLKFVKRQSTMAAVRQTGGKNQQARETAGTRQVKQMSTMMAIVVVLYYVSWLPYLLINLYSMAIGQIKHSHVIMIGFFSLVNALINPILYGKMSQRYRQGYVFIFKKALSMCGAQNRMVHSLMEHVEVLHREKILGSPRVMQSRNS</sequence>
<protein>
    <recommendedName>
        <fullName evidence="3">Thyrotropin-releasing hormone receptor</fullName>
    </recommendedName>
    <alternativeName>
        <fullName evidence="7">Thyroliberin receptor</fullName>
    </alternativeName>
</protein>
<organism evidence="10 11">
    <name type="scientific">Desmophyllum pertusum</name>
    <dbReference type="NCBI Taxonomy" id="174260"/>
    <lineage>
        <taxon>Eukaryota</taxon>
        <taxon>Metazoa</taxon>
        <taxon>Cnidaria</taxon>
        <taxon>Anthozoa</taxon>
        <taxon>Hexacorallia</taxon>
        <taxon>Scleractinia</taxon>
        <taxon>Caryophylliina</taxon>
        <taxon>Caryophylliidae</taxon>
        <taxon>Desmophyllum</taxon>
    </lineage>
</organism>
<name>A0A9X0A8J2_9CNID</name>
<feature type="transmembrane region" description="Helical" evidence="8">
    <location>
        <begin position="27"/>
        <end position="52"/>
    </location>
</feature>
<evidence type="ECO:0000256" key="8">
    <source>
        <dbReference type="SAM" id="Phobius"/>
    </source>
</evidence>
<evidence type="ECO:0000313" key="11">
    <source>
        <dbReference type="Proteomes" id="UP001163046"/>
    </source>
</evidence>
<feature type="transmembrane region" description="Helical" evidence="8">
    <location>
        <begin position="59"/>
        <end position="79"/>
    </location>
</feature>
<proteinExistence type="predicted"/>
<comment type="caution">
    <text evidence="10">The sequence shown here is derived from an EMBL/GenBank/DDBJ whole genome shotgun (WGS) entry which is preliminary data.</text>
</comment>
<comment type="subcellular location">
    <subcellularLocation>
        <location evidence="2">Membrane</location>
    </subcellularLocation>
</comment>
<keyword evidence="4 8" id="KW-0812">Transmembrane</keyword>
<keyword evidence="6 8" id="KW-0472">Membrane</keyword>
<feature type="transmembrane region" description="Helical" evidence="8">
    <location>
        <begin position="144"/>
        <end position="163"/>
    </location>
</feature>
<evidence type="ECO:0000256" key="7">
    <source>
        <dbReference type="ARBA" id="ARBA00032251"/>
    </source>
</evidence>
<dbReference type="CDD" id="cd00637">
    <property type="entry name" value="7tm_classA_rhodopsin-like"/>
    <property type="match status" value="1"/>
</dbReference>
<evidence type="ECO:0000256" key="2">
    <source>
        <dbReference type="ARBA" id="ARBA00004370"/>
    </source>
</evidence>
<dbReference type="AlphaFoldDB" id="A0A9X0A8J2"/>
<evidence type="ECO:0000256" key="3">
    <source>
        <dbReference type="ARBA" id="ARBA00018873"/>
    </source>
</evidence>
<dbReference type="EMBL" id="MU825398">
    <property type="protein sequence ID" value="KAJ7393549.1"/>
    <property type="molecule type" value="Genomic_DNA"/>
</dbReference>
<evidence type="ECO:0000313" key="10">
    <source>
        <dbReference type="EMBL" id="KAJ7393549.1"/>
    </source>
</evidence>
<dbReference type="PANTHER" id="PTHR46061:SF3">
    <property type="entry name" value="THYROTROPIN-RELEASING HORMONE RECEPTOR"/>
    <property type="match status" value="1"/>
</dbReference>
<dbReference type="PANTHER" id="PTHR46061">
    <property type="entry name" value="THYROTROPIN-RELEASING HORMONE RECEPTOR"/>
    <property type="match status" value="1"/>
</dbReference>
<dbReference type="GO" id="GO:0016020">
    <property type="term" value="C:membrane"/>
    <property type="evidence" value="ECO:0007669"/>
    <property type="project" value="UniProtKB-SubCell"/>
</dbReference>
<dbReference type="Proteomes" id="UP001163046">
    <property type="component" value="Unassembled WGS sequence"/>
</dbReference>
<evidence type="ECO:0000256" key="5">
    <source>
        <dbReference type="ARBA" id="ARBA00022989"/>
    </source>
</evidence>